<dbReference type="RefSeq" id="WP_261953501.1">
    <property type="nucleotide sequence ID" value="NZ_AP026073.1"/>
</dbReference>
<dbReference type="InterPro" id="IPR018062">
    <property type="entry name" value="HTH_AraC-typ_CS"/>
</dbReference>
<reference evidence="6" key="1">
    <citation type="submission" date="2022-06" db="EMBL/GenBank/DDBJ databases">
        <title>Complete genome sequence of Streptomyces nigrescens HEK616.</title>
        <authorList>
            <person name="Asamizu S."/>
            <person name="Onaka H."/>
        </authorList>
    </citation>
    <scope>NUCLEOTIDE SEQUENCE</scope>
    <source>
        <strain evidence="6">HEK616</strain>
    </source>
</reference>
<evidence type="ECO:0000313" key="6">
    <source>
        <dbReference type="EMBL" id="BDM69622.1"/>
    </source>
</evidence>
<feature type="domain" description="HTH araC/xylS-type" evidence="5">
    <location>
        <begin position="225"/>
        <end position="323"/>
    </location>
</feature>
<keyword evidence="1" id="KW-0805">Transcription regulation</keyword>
<proteinExistence type="predicted"/>
<dbReference type="Gene3D" id="1.10.10.60">
    <property type="entry name" value="Homeodomain-like"/>
    <property type="match status" value="1"/>
</dbReference>
<accession>A0ABN6QTZ7</accession>
<dbReference type="CDD" id="cd03137">
    <property type="entry name" value="GATase1_AraC_1"/>
    <property type="match status" value="1"/>
</dbReference>
<evidence type="ECO:0000256" key="3">
    <source>
        <dbReference type="ARBA" id="ARBA00023163"/>
    </source>
</evidence>
<dbReference type="Gene3D" id="3.40.50.880">
    <property type="match status" value="1"/>
</dbReference>
<feature type="compositionally biased region" description="Polar residues" evidence="4">
    <location>
        <begin position="336"/>
        <end position="346"/>
    </location>
</feature>
<name>A0ABN6QTZ7_STRNI</name>
<evidence type="ECO:0000256" key="2">
    <source>
        <dbReference type="ARBA" id="ARBA00023125"/>
    </source>
</evidence>
<dbReference type="PROSITE" id="PS01124">
    <property type="entry name" value="HTH_ARAC_FAMILY_2"/>
    <property type="match status" value="1"/>
</dbReference>
<dbReference type="Pfam" id="PF01965">
    <property type="entry name" value="DJ-1_PfpI"/>
    <property type="match status" value="1"/>
</dbReference>
<evidence type="ECO:0000313" key="7">
    <source>
        <dbReference type="Proteomes" id="UP001059597"/>
    </source>
</evidence>
<dbReference type="InterPro" id="IPR052158">
    <property type="entry name" value="INH-QAR"/>
</dbReference>
<feature type="region of interest" description="Disordered" evidence="4">
    <location>
        <begin position="314"/>
        <end position="346"/>
    </location>
</feature>
<dbReference type="InterPro" id="IPR029062">
    <property type="entry name" value="Class_I_gatase-like"/>
</dbReference>
<dbReference type="InterPro" id="IPR002818">
    <property type="entry name" value="DJ-1/PfpI"/>
</dbReference>
<keyword evidence="2" id="KW-0238">DNA-binding</keyword>
<evidence type="ECO:0000259" key="5">
    <source>
        <dbReference type="PROSITE" id="PS01124"/>
    </source>
</evidence>
<dbReference type="SUPFAM" id="SSF46689">
    <property type="entry name" value="Homeodomain-like"/>
    <property type="match status" value="2"/>
</dbReference>
<dbReference type="PANTHER" id="PTHR43130">
    <property type="entry name" value="ARAC-FAMILY TRANSCRIPTIONAL REGULATOR"/>
    <property type="match status" value="1"/>
</dbReference>
<dbReference type="SUPFAM" id="SSF52317">
    <property type="entry name" value="Class I glutamine amidotransferase-like"/>
    <property type="match status" value="1"/>
</dbReference>
<gene>
    <name evidence="6" type="ORF">HEK616_31090</name>
</gene>
<keyword evidence="3" id="KW-0804">Transcription</keyword>
<dbReference type="InterPro" id="IPR009057">
    <property type="entry name" value="Homeodomain-like_sf"/>
</dbReference>
<dbReference type="Pfam" id="PF12833">
    <property type="entry name" value="HTH_18"/>
    <property type="match status" value="1"/>
</dbReference>
<protein>
    <submittedName>
        <fullName evidence="6">AraC family transcriptional regulator</fullName>
    </submittedName>
</protein>
<dbReference type="EMBL" id="AP026073">
    <property type="protein sequence ID" value="BDM69622.1"/>
    <property type="molecule type" value="Genomic_DNA"/>
</dbReference>
<dbReference type="PROSITE" id="PS00041">
    <property type="entry name" value="HTH_ARAC_FAMILY_1"/>
    <property type="match status" value="1"/>
</dbReference>
<dbReference type="SMART" id="SM00342">
    <property type="entry name" value="HTH_ARAC"/>
    <property type="match status" value="1"/>
</dbReference>
<dbReference type="PANTHER" id="PTHR43130:SF3">
    <property type="entry name" value="HTH-TYPE TRANSCRIPTIONAL REGULATOR RV1931C"/>
    <property type="match status" value="1"/>
</dbReference>
<keyword evidence="7" id="KW-1185">Reference proteome</keyword>
<sequence length="346" mass="37414">MAPVAPAVAGVPPARNTVALAVTDGVRHFELGAPCEVFGVDWSEIADPWYELTVCGPVGARVGGRFRLEPDHGLDRLPDARTVIVPAYATIDEEPPGDLIDAVRAAHQAGARVVSLCTGAFVLAAAGLLDGRRATTHWAHAKALATRYPAVRVDPDVLYVDDGDVLTSAGKAAAMDLCLHLVRLDHGSAIANAVARNLVVPPHRPGGQAQFVTTPLPDPRPHPLAALFPWVMARLDQPLTVQDLARQANMSPRNLARHFHAVTGTTPLRWLHTQRIHRAQELLESTDDSIDTIATVTGMGTAASLRRHFNRTLGVPPDTYRRTFRRRPDPPEYVNRGTSSQAPLRD</sequence>
<dbReference type="Proteomes" id="UP001059597">
    <property type="component" value="Chromosome"/>
</dbReference>
<organism evidence="6 7">
    <name type="scientific">Streptomyces nigrescens</name>
    <dbReference type="NCBI Taxonomy" id="1920"/>
    <lineage>
        <taxon>Bacteria</taxon>
        <taxon>Bacillati</taxon>
        <taxon>Actinomycetota</taxon>
        <taxon>Actinomycetes</taxon>
        <taxon>Kitasatosporales</taxon>
        <taxon>Streptomycetaceae</taxon>
        <taxon>Streptomyces</taxon>
    </lineage>
</organism>
<evidence type="ECO:0000256" key="1">
    <source>
        <dbReference type="ARBA" id="ARBA00023015"/>
    </source>
</evidence>
<evidence type="ECO:0000256" key="4">
    <source>
        <dbReference type="SAM" id="MobiDB-lite"/>
    </source>
</evidence>
<dbReference type="InterPro" id="IPR018060">
    <property type="entry name" value="HTH_AraC"/>
</dbReference>